<dbReference type="Pfam" id="PF20315">
    <property type="entry name" value="DUF6611"/>
    <property type="match status" value="1"/>
</dbReference>
<dbReference type="RefSeq" id="WP_348788946.1">
    <property type="nucleotide sequence ID" value="NZ_CP157390.1"/>
</dbReference>
<name>A0AAU7GF65_9MICO</name>
<keyword evidence="1" id="KW-0472">Membrane</keyword>
<gene>
    <name evidence="2" type="ORF">AAME72_04015</name>
</gene>
<organism evidence="2">
    <name type="scientific">Leifsonia sp. NPDC080035</name>
    <dbReference type="NCBI Taxonomy" id="3143936"/>
    <lineage>
        <taxon>Bacteria</taxon>
        <taxon>Bacillati</taxon>
        <taxon>Actinomycetota</taxon>
        <taxon>Actinomycetes</taxon>
        <taxon>Micrococcales</taxon>
        <taxon>Microbacteriaceae</taxon>
        <taxon>Leifsonia</taxon>
    </lineage>
</organism>
<protein>
    <submittedName>
        <fullName evidence="2">DUF6611 family protein</fullName>
    </submittedName>
</protein>
<feature type="transmembrane region" description="Helical" evidence="1">
    <location>
        <begin position="55"/>
        <end position="77"/>
    </location>
</feature>
<dbReference type="EMBL" id="CP157390">
    <property type="protein sequence ID" value="XBM49026.1"/>
    <property type="molecule type" value="Genomic_DNA"/>
</dbReference>
<feature type="transmembrane region" description="Helical" evidence="1">
    <location>
        <begin position="83"/>
        <end position="103"/>
    </location>
</feature>
<dbReference type="InterPro" id="IPR046719">
    <property type="entry name" value="DUF6611"/>
</dbReference>
<reference evidence="2" key="1">
    <citation type="submission" date="2024-05" db="EMBL/GenBank/DDBJ databases">
        <title>The Natural Products Discovery Center: Release of the First 8490 Sequenced Strains for Exploring Actinobacteria Biosynthetic Diversity.</title>
        <authorList>
            <person name="Kalkreuter E."/>
            <person name="Kautsar S.A."/>
            <person name="Yang D."/>
            <person name="Bader C.D."/>
            <person name="Teijaro C.N."/>
            <person name="Fluegel L."/>
            <person name="Davis C.M."/>
            <person name="Simpson J.R."/>
            <person name="Lauterbach L."/>
            <person name="Steele A.D."/>
            <person name="Gui C."/>
            <person name="Meng S."/>
            <person name="Li G."/>
            <person name="Viehrig K."/>
            <person name="Ye F."/>
            <person name="Su P."/>
            <person name="Kiefer A.F."/>
            <person name="Nichols A."/>
            <person name="Cepeda A.J."/>
            <person name="Yan W."/>
            <person name="Fan B."/>
            <person name="Jiang Y."/>
            <person name="Adhikari A."/>
            <person name="Zheng C.-J."/>
            <person name="Schuster L."/>
            <person name="Cowan T.M."/>
            <person name="Smanski M.J."/>
            <person name="Chevrette M.G."/>
            <person name="de Carvalho L.P.S."/>
            <person name="Shen B."/>
        </authorList>
    </citation>
    <scope>NUCLEOTIDE SEQUENCE</scope>
    <source>
        <strain evidence="2">NPDC080035</strain>
    </source>
</reference>
<keyword evidence="1" id="KW-1133">Transmembrane helix</keyword>
<evidence type="ECO:0000313" key="2">
    <source>
        <dbReference type="EMBL" id="XBM49026.1"/>
    </source>
</evidence>
<keyword evidence="1" id="KW-0812">Transmembrane</keyword>
<evidence type="ECO:0000256" key="1">
    <source>
        <dbReference type="SAM" id="Phobius"/>
    </source>
</evidence>
<proteinExistence type="predicted"/>
<accession>A0AAU7GF65</accession>
<dbReference type="AlphaFoldDB" id="A0AAU7GF65"/>
<sequence>MTTNLPARVNELARRLLEGPAPWGTVDVSPATRGLWQRVRLTVYPPGITPAERRLLHLSHSWPVAGAILSLFTLVLLGDAGPVLGLATVMTGYIGGFLVTARLTRALRERCRVVTVASEYVGGGIREFGDVHLLRAAAACLAELEARRRAGRVDPATYEAEWAEVYDMLPDGASRSRAPRPGARQ</sequence>